<evidence type="ECO:0000313" key="4">
    <source>
        <dbReference type="Proteomes" id="UP001152888"/>
    </source>
</evidence>
<feature type="coiled-coil region" evidence="1">
    <location>
        <begin position="16"/>
        <end position="43"/>
    </location>
</feature>
<dbReference type="AlphaFoldDB" id="A0A9P0PP87"/>
<accession>A0A9P0PP87</accession>
<dbReference type="Gene3D" id="1.10.8.10">
    <property type="entry name" value="DNA helicase RuvA subunit, C-terminal domain"/>
    <property type="match status" value="1"/>
</dbReference>
<reference evidence="3" key="1">
    <citation type="submission" date="2022-03" db="EMBL/GenBank/DDBJ databases">
        <authorList>
            <person name="Sayadi A."/>
        </authorList>
    </citation>
    <scope>NUCLEOTIDE SEQUENCE</scope>
</reference>
<dbReference type="EMBL" id="CAKOFQ010007131">
    <property type="protein sequence ID" value="CAH1992010.1"/>
    <property type="molecule type" value="Genomic_DNA"/>
</dbReference>
<dbReference type="InterPro" id="IPR014932">
    <property type="entry name" value="DSX_dimer"/>
</dbReference>
<evidence type="ECO:0000259" key="2">
    <source>
        <dbReference type="SMART" id="SM01143"/>
    </source>
</evidence>
<keyword evidence="4" id="KW-1185">Reference proteome</keyword>
<keyword evidence="1" id="KW-0175">Coiled coil</keyword>
<dbReference type="Pfam" id="PF08828">
    <property type="entry name" value="DSX_dimer"/>
    <property type="match status" value="1"/>
</dbReference>
<organism evidence="3 4">
    <name type="scientific">Acanthoscelides obtectus</name>
    <name type="common">Bean weevil</name>
    <name type="synonym">Bruchus obtectus</name>
    <dbReference type="NCBI Taxonomy" id="200917"/>
    <lineage>
        <taxon>Eukaryota</taxon>
        <taxon>Metazoa</taxon>
        <taxon>Ecdysozoa</taxon>
        <taxon>Arthropoda</taxon>
        <taxon>Hexapoda</taxon>
        <taxon>Insecta</taxon>
        <taxon>Pterygota</taxon>
        <taxon>Neoptera</taxon>
        <taxon>Endopterygota</taxon>
        <taxon>Coleoptera</taxon>
        <taxon>Polyphaga</taxon>
        <taxon>Cucujiformia</taxon>
        <taxon>Chrysomeloidea</taxon>
        <taxon>Chrysomelidae</taxon>
        <taxon>Bruchinae</taxon>
        <taxon>Bruchini</taxon>
        <taxon>Acanthoscelides</taxon>
    </lineage>
</organism>
<dbReference type="Proteomes" id="UP001152888">
    <property type="component" value="Unassembled WGS sequence"/>
</dbReference>
<evidence type="ECO:0000313" key="3">
    <source>
        <dbReference type="EMBL" id="CAH1992010.1"/>
    </source>
</evidence>
<comment type="caution">
    <text evidence="3">The sequence shown here is derived from an EMBL/GenBank/DDBJ whole genome shotgun (WGS) entry which is preliminary data.</text>
</comment>
<feature type="domain" description="Doublesex dimerisation" evidence="2">
    <location>
        <begin position="2"/>
        <end position="47"/>
    </location>
</feature>
<dbReference type="OrthoDB" id="5842031at2759"/>
<protein>
    <recommendedName>
        <fullName evidence="2">Doublesex dimerisation domain-containing protein</fullName>
    </recommendedName>
</protein>
<dbReference type="SMART" id="SM01143">
    <property type="entry name" value="DSX_dimer"/>
    <property type="match status" value="1"/>
</dbReference>
<evidence type="ECO:0000256" key="1">
    <source>
        <dbReference type="SAM" id="Coils"/>
    </source>
</evidence>
<proteinExistence type="predicted"/>
<name>A0A9P0PP87_ACAOB</name>
<sequence length="86" mass="10267">MFQYPWEMMPLLYAILKDARSDLEEASRRIDEGKRVVNEYSRMHNLNIYDGVELRNSNHKNPQDRRAYNNSAFKSVNLQFKCNVLI</sequence>
<gene>
    <name evidence="3" type="ORF">ACAOBT_LOCUS20617</name>
</gene>